<evidence type="ECO:0000256" key="1">
    <source>
        <dbReference type="SAM" id="MobiDB-lite"/>
    </source>
</evidence>
<protein>
    <submittedName>
        <fullName evidence="2">Uncharacterized protein</fullName>
    </submittedName>
</protein>
<proteinExistence type="predicted"/>
<evidence type="ECO:0000313" key="2">
    <source>
        <dbReference type="EMBL" id="ATZ57286.1"/>
    </source>
</evidence>
<sequence length="83" mass="9722">MRARIKNDIEWTDSASNSTADKKEQRNNGKIKQDEIRVKNLMIWIWNEERISRGEKAKIYKGREIPSALLYAYGNSNLKYGFA</sequence>
<keyword evidence="3" id="KW-1185">Reference proteome</keyword>
<dbReference type="RefSeq" id="XP_024553057.1">
    <property type="nucleotide sequence ID" value="XM_024697242.1"/>
</dbReference>
<organism evidence="2 3">
    <name type="scientific">Botryotinia fuckeliana (strain B05.10)</name>
    <name type="common">Noble rot fungus</name>
    <name type="synonym">Botrytis cinerea</name>
    <dbReference type="NCBI Taxonomy" id="332648"/>
    <lineage>
        <taxon>Eukaryota</taxon>
        <taxon>Fungi</taxon>
        <taxon>Dikarya</taxon>
        <taxon>Ascomycota</taxon>
        <taxon>Pezizomycotina</taxon>
        <taxon>Leotiomycetes</taxon>
        <taxon>Helotiales</taxon>
        <taxon>Sclerotiniaceae</taxon>
        <taxon>Botrytis</taxon>
    </lineage>
</organism>
<reference evidence="2 3" key="3">
    <citation type="journal article" date="2017" name="Mol. Plant Pathol.">
        <title>A gapless genome sequence of the fungus Botrytis cinerea.</title>
        <authorList>
            <person name="Van Kan J.A."/>
            <person name="Stassen J.H."/>
            <person name="Mosbach A."/>
            <person name="Van Der Lee T.A."/>
            <person name="Faino L."/>
            <person name="Farmer A.D."/>
            <person name="Papasotiriou D.G."/>
            <person name="Zhou S."/>
            <person name="Seidl M.F."/>
            <person name="Cottam E."/>
            <person name="Edel D."/>
            <person name="Hahn M."/>
            <person name="Schwartz D.C."/>
            <person name="Dietrich R.A."/>
            <person name="Widdison S."/>
            <person name="Scalliet G."/>
        </authorList>
    </citation>
    <scope>NUCLEOTIDE SEQUENCE [LARGE SCALE GENOMIC DNA]</scope>
    <source>
        <strain evidence="2 3">B05.10</strain>
    </source>
</reference>
<feature type="region of interest" description="Disordered" evidence="1">
    <location>
        <begin position="1"/>
        <end position="31"/>
    </location>
</feature>
<accession>A0A384K367</accession>
<evidence type="ECO:0000313" key="3">
    <source>
        <dbReference type="Proteomes" id="UP000001798"/>
    </source>
</evidence>
<name>A0A384K367_BOTFB</name>
<dbReference type="Proteomes" id="UP000001798">
    <property type="component" value="Chromosome 14"/>
</dbReference>
<dbReference type="AlphaFoldDB" id="A0A384K367"/>
<dbReference type="KEGG" id="bfu:BCIN_14g04410"/>
<feature type="compositionally biased region" description="Basic and acidic residues" evidence="1">
    <location>
        <begin position="20"/>
        <end position="31"/>
    </location>
</feature>
<gene>
    <name evidence="2" type="ORF">BCIN_14g04410</name>
</gene>
<dbReference type="VEuPathDB" id="FungiDB:Bcin14g04410"/>
<reference evidence="2 3" key="1">
    <citation type="journal article" date="2011" name="PLoS Genet.">
        <title>Genomic analysis of the necrotrophic fungal pathogens Sclerotinia sclerotiorum and Botrytis cinerea.</title>
        <authorList>
            <person name="Amselem J."/>
            <person name="Cuomo C.A."/>
            <person name="van Kan J.A."/>
            <person name="Viaud M."/>
            <person name="Benito E.P."/>
            <person name="Couloux A."/>
            <person name="Coutinho P.M."/>
            <person name="de Vries R.P."/>
            <person name="Dyer P.S."/>
            <person name="Fillinger S."/>
            <person name="Fournier E."/>
            <person name="Gout L."/>
            <person name="Hahn M."/>
            <person name="Kohn L."/>
            <person name="Lapalu N."/>
            <person name="Plummer K.M."/>
            <person name="Pradier J.M."/>
            <person name="Quevillon E."/>
            <person name="Sharon A."/>
            <person name="Simon A."/>
            <person name="ten Have A."/>
            <person name="Tudzynski B."/>
            <person name="Tudzynski P."/>
            <person name="Wincker P."/>
            <person name="Andrew M."/>
            <person name="Anthouard V."/>
            <person name="Beever R.E."/>
            <person name="Beffa R."/>
            <person name="Benoit I."/>
            <person name="Bouzid O."/>
            <person name="Brault B."/>
            <person name="Chen Z."/>
            <person name="Choquer M."/>
            <person name="Collemare J."/>
            <person name="Cotton P."/>
            <person name="Danchin E.G."/>
            <person name="Da Silva C."/>
            <person name="Gautier A."/>
            <person name="Giraud C."/>
            <person name="Giraud T."/>
            <person name="Gonzalez C."/>
            <person name="Grossetete S."/>
            <person name="Guldener U."/>
            <person name="Henrissat B."/>
            <person name="Howlett B.J."/>
            <person name="Kodira C."/>
            <person name="Kretschmer M."/>
            <person name="Lappartient A."/>
            <person name="Leroch M."/>
            <person name="Levis C."/>
            <person name="Mauceli E."/>
            <person name="Neuveglise C."/>
            <person name="Oeser B."/>
            <person name="Pearson M."/>
            <person name="Poulain J."/>
            <person name="Poussereau N."/>
            <person name="Quesneville H."/>
            <person name="Rascle C."/>
            <person name="Schumacher J."/>
            <person name="Segurens B."/>
            <person name="Sexton A."/>
            <person name="Silva E."/>
            <person name="Sirven C."/>
            <person name="Soanes D.M."/>
            <person name="Talbot N.J."/>
            <person name="Templeton M."/>
            <person name="Yandava C."/>
            <person name="Yarden O."/>
            <person name="Zeng Q."/>
            <person name="Rollins J.A."/>
            <person name="Lebrun M.H."/>
            <person name="Dickman M."/>
        </authorList>
    </citation>
    <scope>NUCLEOTIDE SEQUENCE [LARGE SCALE GENOMIC DNA]</scope>
    <source>
        <strain evidence="2 3">B05.10</strain>
    </source>
</reference>
<dbReference type="GeneID" id="36394871"/>
<reference evidence="2 3" key="2">
    <citation type="journal article" date="2012" name="Eukaryot. Cell">
        <title>Genome update of Botrytis cinerea strains B05.10 and T4.</title>
        <authorList>
            <person name="Staats M."/>
            <person name="van Kan J.A."/>
        </authorList>
    </citation>
    <scope>NUCLEOTIDE SEQUENCE [LARGE SCALE GENOMIC DNA]</scope>
    <source>
        <strain evidence="2 3">B05.10</strain>
    </source>
</reference>
<dbReference type="EMBL" id="CP009818">
    <property type="protein sequence ID" value="ATZ57286.1"/>
    <property type="molecule type" value="Genomic_DNA"/>
</dbReference>